<dbReference type="Pfam" id="PF04542">
    <property type="entry name" value="Sigma70_r2"/>
    <property type="match status" value="1"/>
</dbReference>
<reference evidence="7 8" key="1">
    <citation type="submission" date="2022-04" db="EMBL/GenBank/DDBJ databases">
        <title>The arsenic-methylating capacity of Chitinophaga filiformis YT5 during chitin decomposition.</title>
        <authorList>
            <person name="Chen G."/>
            <person name="Liang Y."/>
        </authorList>
    </citation>
    <scope>NUCLEOTIDE SEQUENCE [LARGE SCALE GENOMIC DNA]</scope>
    <source>
        <strain evidence="7 8">YT5</strain>
    </source>
</reference>
<dbReference type="InterPro" id="IPR039425">
    <property type="entry name" value="RNA_pol_sigma-70-like"/>
</dbReference>
<evidence type="ECO:0000313" key="8">
    <source>
        <dbReference type="Proteomes" id="UP000830198"/>
    </source>
</evidence>
<evidence type="ECO:0000256" key="4">
    <source>
        <dbReference type="ARBA" id="ARBA00023163"/>
    </source>
</evidence>
<evidence type="ECO:0000259" key="5">
    <source>
        <dbReference type="Pfam" id="PF04542"/>
    </source>
</evidence>
<dbReference type="InterPro" id="IPR007627">
    <property type="entry name" value="RNA_pol_sigma70_r2"/>
</dbReference>
<dbReference type="InterPro" id="IPR013249">
    <property type="entry name" value="RNA_pol_sigma70_r4_t2"/>
</dbReference>
<dbReference type="SUPFAM" id="SSF88659">
    <property type="entry name" value="Sigma3 and sigma4 domains of RNA polymerase sigma factors"/>
    <property type="match status" value="1"/>
</dbReference>
<evidence type="ECO:0000313" key="7">
    <source>
        <dbReference type="EMBL" id="UPK69748.1"/>
    </source>
</evidence>
<evidence type="ECO:0000256" key="2">
    <source>
        <dbReference type="ARBA" id="ARBA00023015"/>
    </source>
</evidence>
<dbReference type="InterPro" id="IPR014284">
    <property type="entry name" value="RNA_pol_sigma-70_dom"/>
</dbReference>
<dbReference type="Gene3D" id="1.10.10.10">
    <property type="entry name" value="Winged helix-like DNA-binding domain superfamily/Winged helix DNA-binding domain"/>
    <property type="match status" value="1"/>
</dbReference>
<dbReference type="InterPro" id="IPR013324">
    <property type="entry name" value="RNA_pol_sigma_r3/r4-like"/>
</dbReference>
<dbReference type="InterPro" id="IPR036388">
    <property type="entry name" value="WH-like_DNA-bd_sf"/>
</dbReference>
<dbReference type="Proteomes" id="UP000830198">
    <property type="component" value="Chromosome"/>
</dbReference>
<gene>
    <name evidence="7" type="ORF">MYF79_00405</name>
</gene>
<dbReference type="SUPFAM" id="SSF88946">
    <property type="entry name" value="Sigma2 domain of RNA polymerase sigma factors"/>
    <property type="match status" value="1"/>
</dbReference>
<dbReference type="NCBIfam" id="TIGR02937">
    <property type="entry name" value="sigma70-ECF"/>
    <property type="match status" value="1"/>
</dbReference>
<proteinExistence type="inferred from homology"/>
<accession>A0ABY4I296</accession>
<dbReference type="InterPro" id="IPR013325">
    <property type="entry name" value="RNA_pol_sigma_r2"/>
</dbReference>
<dbReference type="EMBL" id="CP095855">
    <property type="protein sequence ID" value="UPK69748.1"/>
    <property type="molecule type" value="Genomic_DNA"/>
</dbReference>
<evidence type="ECO:0000256" key="1">
    <source>
        <dbReference type="ARBA" id="ARBA00010641"/>
    </source>
</evidence>
<dbReference type="PANTHER" id="PTHR43133">
    <property type="entry name" value="RNA POLYMERASE ECF-TYPE SIGMA FACTO"/>
    <property type="match status" value="1"/>
</dbReference>
<dbReference type="RefSeq" id="WP_247812015.1">
    <property type="nucleotide sequence ID" value="NZ_CP095855.1"/>
</dbReference>
<evidence type="ECO:0000259" key="6">
    <source>
        <dbReference type="Pfam" id="PF08281"/>
    </source>
</evidence>
<dbReference type="Gene3D" id="1.10.1740.10">
    <property type="match status" value="1"/>
</dbReference>
<organism evidence="7 8">
    <name type="scientific">Chitinophaga filiformis</name>
    <name type="common">Myxococcus filiformis</name>
    <name type="synonym">Flexibacter filiformis</name>
    <dbReference type="NCBI Taxonomy" id="104663"/>
    <lineage>
        <taxon>Bacteria</taxon>
        <taxon>Pseudomonadati</taxon>
        <taxon>Bacteroidota</taxon>
        <taxon>Chitinophagia</taxon>
        <taxon>Chitinophagales</taxon>
        <taxon>Chitinophagaceae</taxon>
        <taxon>Chitinophaga</taxon>
    </lineage>
</organism>
<keyword evidence="3" id="KW-0731">Sigma factor</keyword>
<comment type="similarity">
    <text evidence="1">Belongs to the sigma-70 factor family. ECF subfamily.</text>
</comment>
<keyword evidence="4" id="KW-0804">Transcription</keyword>
<keyword evidence="8" id="KW-1185">Reference proteome</keyword>
<evidence type="ECO:0000256" key="3">
    <source>
        <dbReference type="ARBA" id="ARBA00023082"/>
    </source>
</evidence>
<name>A0ABY4I296_CHIFI</name>
<keyword evidence="2" id="KW-0805">Transcription regulation</keyword>
<sequence>MHKENRVFVMHPLNNYSEDELFLLMQQGSEAAYAVLYQRYLDLLFSAAYSTLNNVDEAKDVAQDVLIWLWANRATLQINTNLKAYLVGAVKKRCIARLREKASRDNRQQIYASLSNTITGASPLETKELGKQLNAAMAMVSPTSKKVFVLSYMEDKSMKEIAAALNIKVQTAKNHMQQALKTLRQHLRKI</sequence>
<feature type="domain" description="RNA polymerase sigma-70 region 2" evidence="5">
    <location>
        <begin position="36"/>
        <end position="102"/>
    </location>
</feature>
<dbReference type="PANTHER" id="PTHR43133:SF46">
    <property type="entry name" value="RNA POLYMERASE SIGMA-70 FACTOR ECF SUBFAMILY"/>
    <property type="match status" value="1"/>
</dbReference>
<feature type="domain" description="RNA polymerase sigma factor 70 region 4 type 2" evidence="6">
    <location>
        <begin position="132"/>
        <end position="183"/>
    </location>
</feature>
<protein>
    <submittedName>
        <fullName evidence="7">Sigma-70 family RNA polymerase sigma factor</fullName>
    </submittedName>
</protein>
<dbReference type="Pfam" id="PF08281">
    <property type="entry name" value="Sigma70_r4_2"/>
    <property type="match status" value="1"/>
</dbReference>